<dbReference type="InterPro" id="IPR010327">
    <property type="entry name" value="FldB/FldC_alpha/beta"/>
</dbReference>
<protein>
    <submittedName>
        <fullName evidence="6">2-hydroxyacyl-CoA dehydratase</fullName>
    </submittedName>
</protein>
<dbReference type="GO" id="GO:0046872">
    <property type="term" value="F:metal ion binding"/>
    <property type="evidence" value="ECO:0007669"/>
    <property type="project" value="UniProtKB-KW"/>
</dbReference>
<dbReference type="Gene3D" id="3.40.50.11900">
    <property type="match status" value="1"/>
</dbReference>
<comment type="caution">
    <text evidence="6">The sequence shown here is derived from an EMBL/GenBank/DDBJ whole genome shotgun (WGS) entry which is preliminary data.</text>
</comment>
<evidence type="ECO:0000313" key="6">
    <source>
        <dbReference type="EMBL" id="PZQ53155.1"/>
    </source>
</evidence>
<feature type="region of interest" description="Disordered" evidence="5">
    <location>
        <begin position="308"/>
        <end position="342"/>
    </location>
</feature>
<organism evidence="6 7">
    <name type="scientific">Novosphingobium pentaromativorans</name>
    <dbReference type="NCBI Taxonomy" id="205844"/>
    <lineage>
        <taxon>Bacteria</taxon>
        <taxon>Pseudomonadati</taxon>
        <taxon>Pseudomonadota</taxon>
        <taxon>Alphaproteobacteria</taxon>
        <taxon>Sphingomonadales</taxon>
        <taxon>Sphingomonadaceae</taxon>
        <taxon>Novosphingobium</taxon>
    </lineage>
</organism>
<dbReference type="Proteomes" id="UP000249082">
    <property type="component" value="Unassembled WGS sequence"/>
</dbReference>
<accession>A0A2W5NR14</accession>
<dbReference type="GO" id="GO:0051536">
    <property type="term" value="F:iron-sulfur cluster binding"/>
    <property type="evidence" value="ECO:0007669"/>
    <property type="project" value="UniProtKB-KW"/>
</dbReference>
<name>A0A2W5NR14_9SPHN</name>
<evidence type="ECO:0000256" key="5">
    <source>
        <dbReference type="SAM" id="MobiDB-lite"/>
    </source>
</evidence>
<dbReference type="PANTHER" id="PTHR30548">
    <property type="entry name" value="2-HYDROXYGLUTARYL-COA DEHYDRATASE, D-COMPONENT-RELATED"/>
    <property type="match status" value="1"/>
</dbReference>
<reference evidence="6 7" key="1">
    <citation type="submission" date="2017-08" db="EMBL/GenBank/DDBJ databases">
        <title>Infants hospitalized years apart are colonized by the same room-sourced microbial strains.</title>
        <authorList>
            <person name="Brooks B."/>
            <person name="Olm M.R."/>
            <person name="Firek B.A."/>
            <person name="Baker R."/>
            <person name="Thomas B.C."/>
            <person name="Morowitz M.J."/>
            <person name="Banfield J.F."/>
        </authorList>
    </citation>
    <scope>NUCLEOTIDE SEQUENCE [LARGE SCALE GENOMIC DNA]</scope>
    <source>
        <strain evidence="6">S2_005_002_R2_33</strain>
    </source>
</reference>
<evidence type="ECO:0000313" key="7">
    <source>
        <dbReference type="Proteomes" id="UP000249082"/>
    </source>
</evidence>
<comment type="similarity">
    <text evidence="1">Belongs to the FldB/FldC dehydratase alpha/beta subunit family.</text>
</comment>
<dbReference type="AlphaFoldDB" id="A0A2W5NR14"/>
<gene>
    <name evidence="6" type="ORF">DI555_17595</name>
</gene>
<keyword evidence="3" id="KW-0408">Iron</keyword>
<dbReference type="PANTHER" id="PTHR30548:SF4">
    <property type="entry name" value="SUBUNIT OF OXYGEN-SENSITIVE 2-HYDROXYISOCAPROYL-COA DEHYDRATASE"/>
    <property type="match status" value="1"/>
</dbReference>
<feature type="region of interest" description="Disordered" evidence="5">
    <location>
        <begin position="1"/>
        <end position="21"/>
    </location>
</feature>
<sequence length="764" mass="83335">MAPLTGLPTPRADALLGPSGDRRRAHHLMEQLLDPAMLDPVLFTRADAEQAQVFSALRENARLQEEAPGQPAPCKITLLDLLHIDRPTSRRYNEIRLEQLRAWLVEAGGHAFTDDDLAREAEAADRVHALLRELDALRPRLSGTRMLQCLGAAAILPPDELAPLLSAAIADSAALPEATETPVIVAGSPHETDLHYAAIEAEGLRIVGEVQDWGIARAALATPRSMTAWANPAHAVPAAAAEGAVLAEEARSAVQAREAERVFHLTLDGDEAAPWTLAPLHRALDGTGVKVLALKSGLDDTGKLVPALRGEEASPPRSAVANPPSAASGQSNRQRSRKVLQASASSGDYQREWFASVQEQVQAGAPFAVVNANAPQEVLRALGVPFVVNQWWASIVAAKQQSGRYRDLLRARHYPVDAEAYSAQGLAAALDKDAAQAPWGGLPRPDFVQAVASSDATPGIFAAWALESGAAPYLYERTVDPRRDIETRWWEALPDRWDEVLEPERLDLLAAELREVIAQVEAQTGHRFDRDRFVEVMNLVNEQEEYYRKTRDLIARTVPAPIGLVDSMPATMVPQWHRGTEWARDAAKALFEEVAERARQGLGAVAEEKVRLMWVGRGLWSNTAFYQKWEDSHGAVFVWSMYLALAADGYIRKFEAEGTERRDPLRALAARFLTMGDELRMPGWAAPWHVHEARTHGIDGAVALADADPFVLRALTAAGIPVLELGVDNYALDRADMADLETRIATFIEGPCAQKAGARRACAA</sequence>
<evidence type="ECO:0000256" key="4">
    <source>
        <dbReference type="ARBA" id="ARBA00023014"/>
    </source>
</evidence>
<proteinExistence type="inferred from homology"/>
<dbReference type="Pfam" id="PF06050">
    <property type="entry name" value="HGD-D"/>
    <property type="match status" value="2"/>
</dbReference>
<keyword evidence="2" id="KW-0479">Metal-binding</keyword>
<evidence type="ECO:0000256" key="1">
    <source>
        <dbReference type="ARBA" id="ARBA00005806"/>
    </source>
</evidence>
<dbReference type="EMBL" id="QFPX01000018">
    <property type="protein sequence ID" value="PZQ53155.1"/>
    <property type="molecule type" value="Genomic_DNA"/>
</dbReference>
<evidence type="ECO:0000256" key="2">
    <source>
        <dbReference type="ARBA" id="ARBA00022723"/>
    </source>
</evidence>
<keyword evidence="4" id="KW-0411">Iron-sulfur</keyword>
<evidence type="ECO:0000256" key="3">
    <source>
        <dbReference type="ARBA" id="ARBA00023004"/>
    </source>
</evidence>